<evidence type="ECO:0000256" key="1">
    <source>
        <dbReference type="ARBA" id="ARBA00009437"/>
    </source>
</evidence>
<dbReference type="Gene3D" id="1.10.10.10">
    <property type="entry name" value="Winged helix-like DNA-binding domain superfamily/Winged helix DNA-binding domain"/>
    <property type="match status" value="1"/>
</dbReference>
<dbReference type="InterPro" id="IPR036390">
    <property type="entry name" value="WH_DNA-bd_sf"/>
</dbReference>
<comment type="similarity">
    <text evidence="1">Belongs to the LysR transcriptional regulatory family.</text>
</comment>
<dbReference type="EMBL" id="AP013070">
    <property type="protein sequence ID" value="BAN54635.1"/>
    <property type="molecule type" value="Genomic_DNA"/>
</dbReference>
<feature type="domain" description="HTH lysR-type" evidence="5">
    <location>
        <begin position="9"/>
        <end position="61"/>
    </location>
</feature>
<keyword evidence="3" id="KW-0238">DNA-binding</keyword>
<name>A0ABN5ULM9_PSEPU</name>
<dbReference type="InterPro" id="IPR036388">
    <property type="entry name" value="WH-like_DNA-bd_sf"/>
</dbReference>
<dbReference type="Proteomes" id="UP000016702">
    <property type="component" value="Chromosome"/>
</dbReference>
<evidence type="ECO:0000259" key="5">
    <source>
        <dbReference type="PROSITE" id="PS50931"/>
    </source>
</evidence>
<dbReference type="PANTHER" id="PTHR30579:SF2">
    <property type="entry name" value="HTH-TYPE TRANSCRIPTIONAL REGULATOR ARGP"/>
    <property type="match status" value="1"/>
</dbReference>
<reference evidence="6 7" key="1">
    <citation type="journal article" date="2014" name="Genome Announc.">
        <title>The Complete Genome Sequence of Pseudomonas putida NBRC 14164T Confirms High Intraspecies Variation.</title>
        <authorList>
            <person name="Ohji S."/>
            <person name="Yamazoe A."/>
            <person name="Hosoyama A."/>
            <person name="Tsuchikane K."/>
            <person name="Ezaki T."/>
            <person name="Fujita N."/>
        </authorList>
    </citation>
    <scope>NUCLEOTIDE SEQUENCE [LARGE SCALE GENOMIC DNA]</scope>
    <source>
        <strain evidence="6 7">NBRC 14164</strain>
    </source>
</reference>
<dbReference type="PANTHER" id="PTHR30579">
    <property type="entry name" value="TRANSCRIPTIONAL REGULATOR"/>
    <property type="match status" value="1"/>
</dbReference>
<dbReference type="SUPFAM" id="SSF46785">
    <property type="entry name" value="Winged helix' DNA-binding domain"/>
    <property type="match status" value="1"/>
</dbReference>
<keyword evidence="7" id="KW-1185">Reference proteome</keyword>
<accession>A0ABN5ULM9</accession>
<evidence type="ECO:0000256" key="3">
    <source>
        <dbReference type="ARBA" id="ARBA00023125"/>
    </source>
</evidence>
<dbReference type="PROSITE" id="PS50931">
    <property type="entry name" value="HTH_LYSR"/>
    <property type="match status" value="1"/>
</dbReference>
<proteinExistence type="inferred from homology"/>
<organism evidence="6 7">
    <name type="scientific">Pseudomonas putida NBRC 14164</name>
    <dbReference type="NCBI Taxonomy" id="1211579"/>
    <lineage>
        <taxon>Bacteria</taxon>
        <taxon>Pseudomonadati</taxon>
        <taxon>Pseudomonadota</taxon>
        <taxon>Gammaproteobacteria</taxon>
        <taxon>Pseudomonadales</taxon>
        <taxon>Pseudomonadaceae</taxon>
        <taxon>Pseudomonas</taxon>
    </lineage>
</organism>
<evidence type="ECO:0000313" key="7">
    <source>
        <dbReference type="Proteomes" id="UP000016702"/>
    </source>
</evidence>
<dbReference type="Pfam" id="PF00126">
    <property type="entry name" value="HTH_1"/>
    <property type="match status" value="1"/>
</dbReference>
<evidence type="ECO:0000313" key="6">
    <source>
        <dbReference type="EMBL" id="BAN54635.1"/>
    </source>
</evidence>
<evidence type="ECO:0000256" key="2">
    <source>
        <dbReference type="ARBA" id="ARBA00023015"/>
    </source>
</evidence>
<keyword evidence="2" id="KW-0805">Transcription regulation</keyword>
<gene>
    <name evidence="6" type="ORF">PP4_27820</name>
</gene>
<dbReference type="InterPro" id="IPR050176">
    <property type="entry name" value="LTTR"/>
</dbReference>
<evidence type="ECO:0000256" key="4">
    <source>
        <dbReference type="ARBA" id="ARBA00023163"/>
    </source>
</evidence>
<protein>
    <submittedName>
        <fullName evidence="6">Transcriptional regulator</fullName>
    </submittedName>
</protein>
<sequence length="108" mass="11714">MQPLDHLSLNLFIVVCEEGTIARAGERAFMAPSAVSKRISDIEARFGTALLKRSKRGVEPTPAGLALLRHARGNHSMGAAGFSCDRDFDLRGLRGFFSGRLPGLSCQR</sequence>
<keyword evidence="4" id="KW-0804">Transcription</keyword>
<dbReference type="InterPro" id="IPR000847">
    <property type="entry name" value="LysR_HTH_N"/>
</dbReference>